<feature type="transmembrane region" description="Helical" evidence="1">
    <location>
        <begin position="21"/>
        <end position="40"/>
    </location>
</feature>
<dbReference type="PANTHER" id="PTHR12110:SF53">
    <property type="entry name" value="BLR5974 PROTEIN"/>
    <property type="match status" value="1"/>
</dbReference>
<accession>A0AAU8PP34</accession>
<dbReference type="GO" id="GO:0016853">
    <property type="term" value="F:isomerase activity"/>
    <property type="evidence" value="ECO:0007669"/>
    <property type="project" value="UniProtKB-KW"/>
</dbReference>
<evidence type="ECO:0000313" key="4">
    <source>
        <dbReference type="Proteomes" id="UP000009229"/>
    </source>
</evidence>
<keyword evidence="1" id="KW-1133">Transmembrane helix</keyword>
<proteinExistence type="predicted"/>
<dbReference type="PANTHER" id="PTHR12110">
    <property type="entry name" value="HYDROXYPYRUVATE ISOMERASE"/>
    <property type="match status" value="1"/>
</dbReference>
<dbReference type="AlphaFoldDB" id="A0AAU8PP34"/>
<dbReference type="Pfam" id="PF01261">
    <property type="entry name" value="AP_endonuc_2"/>
    <property type="match status" value="1"/>
</dbReference>
<keyword evidence="1" id="KW-0812">Transmembrane</keyword>
<sequence length="366" mass="41100">MLIILTRKERVQPLVRIFRGLNVGLNLHMYGITVVINAWLRLVTFNYRKGGLKQVPMPIKGFGINADAARLDNNLDTLARDLEYFAGLGFEYVEIPVHGVGAMIGGRLLPPRVEEICRLLARFPFRYTVHAPNPLNLMDIENLFWQKQAFKESLEFAAAIGSEVLVYHSGRYVPEETFHLPGGRQNLSPEVRDEMRRQEREALLDLAERAKQLGITIAMENARPYLDGSPYCYAEHLSLLVEQVKAIGHPQVGITLDVGHAYLSARHYGFDFLGAVALAAPYVRHVHLHDNFGRISGSLEKKQAELMAAGRGDLHLPIGFGEIPVADVLALLRDYSGVIIHEIRPRYRGWAGTALERGRQLVACCY</sequence>
<reference evidence="4" key="1">
    <citation type="submission" date="2011-05" db="EMBL/GenBank/DDBJ databases">
        <title>Complete sequence of Desulfotomaculum kuznetsovii DSM 6115.</title>
        <authorList>
            <person name="Lucas S."/>
            <person name="Han J."/>
            <person name="Lapidus A."/>
            <person name="Cheng J.-F."/>
            <person name="Goodwin L."/>
            <person name="Pitluck S."/>
            <person name="Peters L."/>
            <person name="Mikhailova N."/>
            <person name="Lu M."/>
            <person name="Saunders E."/>
            <person name="Han C."/>
            <person name="Tapia R."/>
            <person name="Land M."/>
            <person name="Hauser L."/>
            <person name="Kyrpides N."/>
            <person name="Ivanova N."/>
            <person name="Pagani I."/>
            <person name="Nazina T."/>
            <person name="Ivanova A."/>
            <person name="Parshina S."/>
            <person name="Kuever J."/>
            <person name="Muyzer G."/>
            <person name="Plugge C."/>
            <person name="Stams A."/>
            <person name="Woyke T."/>
        </authorList>
    </citation>
    <scope>NUCLEOTIDE SEQUENCE [LARGE SCALE GENOMIC DNA]</scope>
    <source>
        <strain evidence="4">DSM 6115 / VKM B-1805 / 17</strain>
    </source>
</reference>
<keyword evidence="4" id="KW-1185">Reference proteome</keyword>
<keyword evidence="3" id="KW-0413">Isomerase</keyword>
<evidence type="ECO:0000256" key="1">
    <source>
        <dbReference type="SAM" id="Phobius"/>
    </source>
</evidence>
<dbReference type="InterPro" id="IPR013022">
    <property type="entry name" value="Xyl_isomerase-like_TIM-brl"/>
</dbReference>
<dbReference type="KEGG" id="dku:Desku_2255"/>
<dbReference type="InterPro" id="IPR036237">
    <property type="entry name" value="Xyl_isomerase-like_sf"/>
</dbReference>
<name>A0AAU8PP34_DESK7</name>
<protein>
    <submittedName>
        <fullName evidence="3">Xylose isomerase domain-containing protein TIM barrel</fullName>
    </submittedName>
</protein>
<dbReference type="SUPFAM" id="SSF51658">
    <property type="entry name" value="Xylose isomerase-like"/>
    <property type="match status" value="1"/>
</dbReference>
<organism evidence="3 4">
    <name type="scientific">Desulfofundulus kuznetsovii (strain DSM 6115 / VKM B-1805 / 17)</name>
    <name type="common">Desulfotomaculum kuznetsovii</name>
    <dbReference type="NCBI Taxonomy" id="760568"/>
    <lineage>
        <taxon>Bacteria</taxon>
        <taxon>Bacillati</taxon>
        <taxon>Bacillota</taxon>
        <taxon>Clostridia</taxon>
        <taxon>Eubacteriales</taxon>
        <taxon>Peptococcaceae</taxon>
        <taxon>Desulfofundulus</taxon>
    </lineage>
</organism>
<evidence type="ECO:0000259" key="2">
    <source>
        <dbReference type="Pfam" id="PF01261"/>
    </source>
</evidence>
<evidence type="ECO:0000313" key="3">
    <source>
        <dbReference type="EMBL" id="AEG15792.1"/>
    </source>
</evidence>
<dbReference type="Gene3D" id="3.20.20.150">
    <property type="entry name" value="Divalent-metal-dependent TIM barrel enzymes"/>
    <property type="match status" value="1"/>
</dbReference>
<feature type="domain" description="Xylose isomerase-like TIM barrel" evidence="2">
    <location>
        <begin position="85"/>
        <end position="346"/>
    </location>
</feature>
<dbReference type="EMBL" id="CP002770">
    <property type="protein sequence ID" value="AEG15792.1"/>
    <property type="molecule type" value="Genomic_DNA"/>
</dbReference>
<dbReference type="InterPro" id="IPR050312">
    <property type="entry name" value="IolE/XylAMocC-like"/>
</dbReference>
<gene>
    <name evidence="3" type="ordered locus">Desku_2255</name>
</gene>
<dbReference type="Proteomes" id="UP000009229">
    <property type="component" value="Chromosome"/>
</dbReference>
<keyword evidence="1" id="KW-0472">Membrane</keyword>